<evidence type="ECO:0000313" key="3">
    <source>
        <dbReference type="Proteomes" id="UP000654913"/>
    </source>
</evidence>
<reference evidence="2" key="1">
    <citation type="submission" date="2021-01" db="EMBL/GenBank/DDBJ databases">
        <authorList>
            <consortium name="Aspergillus puulaauensis MK2 genome sequencing consortium"/>
            <person name="Kazuki M."/>
            <person name="Futagami T."/>
        </authorList>
    </citation>
    <scope>NUCLEOTIDE SEQUENCE</scope>
    <source>
        <strain evidence="2">MK2</strain>
    </source>
</reference>
<organism evidence="2 3">
    <name type="scientific">Aspergillus puulaauensis</name>
    <dbReference type="NCBI Taxonomy" id="1220207"/>
    <lineage>
        <taxon>Eukaryota</taxon>
        <taxon>Fungi</taxon>
        <taxon>Dikarya</taxon>
        <taxon>Ascomycota</taxon>
        <taxon>Pezizomycotina</taxon>
        <taxon>Eurotiomycetes</taxon>
        <taxon>Eurotiomycetidae</taxon>
        <taxon>Eurotiales</taxon>
        <taxon>Aspergillaceae</taxon>
        <taxon>Aspergillus</taxon>
    </lineage>
</organism>
<keyword evidence="3" id="KW-1185">Reference proteome</keyword>
<name>A0A7R8ANJ2_9EURO</name>
<evidence type="ECO:0000256" key="1">
    <source>
        <dbReference type="SAM" id="MobiDB-lite"/>
    </source>
</evidence>
<gene>
    <name evidence="2" type="ORF">APUU_50730S</name>
</gene>
<evidence type="ECO:0000313" key="2">
    <source>
        <dbReference type="EMBL" id="BCS26019.1"/>
    </source>
</evidence>
<reference evidence="2" key="2">
    <citation type="submission" date="2021-02" db="EMBL/GenBank/DDBJ databases">
        <title>Aspergillus puulaauensis MK2 genome sequence.</title>
        <authorList>
            <person name="Futagami T."/>
            <person name="Mori K."/>
            <person name="Kadooka C."/>
            <person name="Tanaka T."/>
        </authorList>
    </citation>
    <scope>NUCLEOTIDE SEQUENCE</scope>
    <source>
        <strain evidence="2">MK2</strain>
    </source>
</reference>
<dbReference type="Proteomes" id="UP000654913">
    <property type="component" value="Chromosome 5"/>
</dbReference>
<dbReference type="EMBL" id="AP024447">
    <property type="protein sequence ID" value="BCS26019.1"/>
    <property type="molecule type" value="Genomic_DNA"/>
</dbReference>
<dbReference type="KEGG" id="apuu:APUU_50730S"/>
<dbReference type="RefSeq" id="XP_041558213.1">
    <property type="nucleotide sequence ID" value="XM_041705759.1"/>
</dbReference>
<protein>
    <submittedName>
        <fullName evidence="2">Uncharacterized protein</fullName>
    </submittedName>
</protein>
<dbReference type="GeneID" id="64976024"/>
<accession>A0A7R8ANJ2</accession>
<dbReference type="AlphaFoldDB" id="A0A7R8ANJ2"/>
<sequence>MTSATQVPNSATRFNSQLSIVGSTRHGSSSHIKPLPLLDTFQCNLKCQRLEHKPKTESHDDFDLLFPPPSPCICDAPRRKSEQMDRAKDDAAHIKASSQVNVQLRPLTEPANLHEATDPSGQLCQSRHPVHW</sequence>
<feature type="region of interest" description="Disordered" evidence="1">
    <location>
        <begin position="112"/>
        <end position="132"/>
    </location>
</feature>
<proteinExistence type="predicted"/>